<dbReference type="AlphaFoldDB" id="A0A9D7XQ59"/>
<evidence type="ECO:0000313" key="3">
    <source>
        <dbReference type="Proteomes" id="UP000808337"/>
    </source>
</evidence>
<keyword evidence="1" id="KW-0732">Signal</keyword>
<feature type="chain" id="PRO_5038934244" evidence="1">
    <location>
        <begin position="20"/>
        <end position="147"/>
    </location>
</feature>
<proteinExistence type="predicted"/>
<accession>A0A9D7XQ59</accession>
<comment type="caution">
    <text evidence="2">The sequence shown here is derived from an EMBL/GenBank/DDBJ whole genome shotgun (WGS) entry which is preliminary data.</text>
</comment>
<dbReference type="EMBL" id="JADKGY010000028">
    <property type="protein sequence ID" value="MBK9983845.1"/>
    <property type="molecule type" value="Genomic_DNA"/>
</dbReference>
<dbReference type="Proteomes" id="UP000808337">
    <property type="component" value="Unassembled WGS sequence"/>
</dbReference>
<name>A0A9D7XQ59_9BACT</name>
<gene>
    <name evidence="2" type="ORF">IPP15_16000</name>
</gene>
<feature type="signal peptide" evidence="1">
    <location>
        <begin position="1"/>
        <end position="19"/>
    </location>
</feature>
<evidence type="ECO:0000256" key="1">
    <source>
        <dbReference type="SAM" id="SignalP"/>
    </source>
</evidence>
<protein>
    <submittedName>
        <fullName evidence="2">Uncharacterized protein</fullName>
    </submittedName>
</protein>
<organism evidence="2 3">
    <name type="scientific">Candidatus Opimibacter skivensis</name>
    <dbReference type="NCBI Taxonomy" id="2982028"/>
    <lineage>
        <taxon>Bacteria</taxon>
        <taxon>Pseudomonadati</taxon>
        <taxon>Bacteroidota</taxon>
        <taxon>Saprospiria</taxon>
        <taxon>Saprospirales</taxon>
        <taxon>Saprospiraceae</taxon>
        <taxon>Candidatus Opimibacter</taxon>
    </lineage>
</organism>
<sequence>MLQFIRRLFLAIFSPGLLAKIKIAIAAVDLVKDALASNKLDDLVNVTKTAVDNDVLFWARRVVKYLTDWLVIDEKDVFINAQKRATIQSDFPKISAPARNAIYLRLAVQTLQDMTINPKDRSVTVPEDRAIIFVQTVYSKQKQKNEN</sequence>
<reference evidence="2 3" key="1">
    <citation type="submission" date="2020-10" db="EMBL/GenBank/DDBJ databases">
        <title>Connecting structure to function with the recovery of over 1000 high-quality activated sludge metagenome-assembled genomes encoding full-length rRNA genes using long-read sequencing.</title>
        <authorList>
            <person name="Singleton C.M."/>
            <person name="Petriglieri F."/>
            <person name="Kristensen J.M."/>
            <person name="Kirkegaard R.H."/>
            <person name="Michaelsen T.Y."/>
            <person name="Andersen M.H."/>
            <person name="Karst S.M."/>
            <person name="Dueholm M.S."/>
            <person name="Nielsen P.H."/>
            <person name="Albertsen M."/>
        </authorList>
    </citation>
    <scope>NUCLEOTIDE SEQUENCE [LARGE SCALE GENOMIC DNA]</scope>
    <source>
        <strain evidence="2">Ribe_18-Q3-R11-54_MAXAC.273</strain>
    </source>
</reference>
<evidence type="ECO:0000313" key="2">
    <source>
        <dbReference type="EMBL" id="MBK9983845.1"/>
    </source>
</evidence>